<dbReference type="InterPro" id="IPR012902">
    <property type="entry name" value="N_methyl_site"/>
</dbReference>
<keyword evidence="2" id="KW-0812">Transmembrane</keyword>
<evidence type="ECO:0000313" key="3">
    <source>
        <dbReference type="EMBL" id="CAA6825772.1"/>
    </source>
</evidence>
<keyword evidence="2" id="KW-0472">Membrane</keyword>
<sequence>MKRTQAGFTIVEVLISITLLALVLMALYKSADLMRASNLHLFNYLQKASTTLKGSTTLYKDLMHADHNISINSEEKFHRLTIYNTSHSLYGLAQAKVVWLVYKNDNTLLRVEGGKYNIPLKNEERAEIDVIAKNLKLFKIYKSKKKDKILAIIQIKGQNPQLFMSQNIAEAPPKRPDTNATSTNPAGTSNPATNNQNGIAGNPAK</sequence>
<evidence type="ECO:0000256" key="2">
    <source>
        <dbReference type="SAM" id="Phobius"/>
    </source>
</evidence>
<organism evidence="3">
    <name type="scientific">uncultured Sulfurovum sp</name>
    <dbReference type="NCBI Taxonomy" id="269237"/>
    <lineage>
        <taxon>Bacteria</taxon>
        <taxon>Pseudomonadati</taxon>
        <taxon>Campylobacterota</taxon>
        <taxon>Epsilonproteobacteria</taxon>
        <taxon>Campylobacterales</taxon>
        <taxon>Sulfurovaceae</taxon>
        <taxon>Sulfurovum</taxon>
        <taxon>environmental samples</taxon>
    </lineage>
</organism>
<reference evidence="3" key="1">
    <citation type="submission" date="2020-01" db="EMBL/GenBank/DDBJ databases">
        <authorList>
            <person name="Meier V. D."/>
            <person name="Meier V D."/>
        </authorList>
    </citation>
    <scope>NUCLEOTIDE SEQUENCE</scope>
    <source>
        <strain evidence="3">HLG_WM_MAG_02</strain>
    </source>
</reference>
<feature type="compositionally biased region" description="Polar residues" evidence="1">
    <location>
        <begin position="178"/>
        <end position="199"/>
    </location>
</feature>
<dbReference type="AlphaFoldDB" id="A0A6S6TYW0"/>
<evidence type="ECO:0000256" key="1">
    <source>
        <dbReference type="SAM" id="MobiDB-lite"/>
    </source>
</evidence>
<name>A0A6S6TYW0_9BACT</name>
<dbReference type="Pfam" id="PF07963">
    <property type="entry name" value="N_methyl"/>
    <property type="match status" value="1"/>
</dbReference>
<keyword evidence="2" id="KW-1133">Transmembrane helix</keyword>
<evidence type="ECO:0008006" key="4">
    <source>
        <dbReference type="Google" id="ProtNLM"/>
    </source>
</evidence>
<gene>
    <name evidence="3" type="ORF">HELGO_WM61185</name>
</gene>
<accession>A0A6S6TYW0</accession>
<feature type="region of interest" description="Disordered" evidence="1">
    <location>
        <begin position="170"/>
        <end position="205"/>
    </location>
</feature>
<proteinExistence type="predicted"/>
<protein>
    <recommendedName>
        <fullName evidence="4">Prepilin-type N-terminal cleavage/methylation domain-containing protein</fullName>
    </recommendedName>
</protein>
<feature type="transmembrane region" description="Helical" evidence="2">
    <location>
        <begin position="6"/>
        <end position="28"/>
    </location>
</feature>
<dbReference type="EMBL" id="CACVAZ010000198">
    <property type="protein sequence ID" value="CAA6825772.1"/>
    <property type="molecule type" value="Genomic_DNA"/>
</dbReference>
<dbReference type="NCBIfam" id="TIGR02532">
    <property type="entry name" value="IV_pilin_GFxxxE"/>
    <property type="match status" value="1"/>
</dbReference>